<comment type="caution">
    <text evidence="2">The sequence shown here is derived from an EMBL/GenBank/DDBJ whole genome shotgun (WGS) entry which is preliminary data.</text>
</comment>
<proteinExistence type="predicted"/>
<dbReference type="EMBL" id="JABWUV010000041">
    <property type="protein sequence ID" value="KAF6269955.1"/>
    <property type="molecule type" value="Genomic_DNA"/>
</dbReference>
<accession>A0A7J7R1W9</accession>
<protein>
    <submittedName>
        <fullName evidence="2">Uncharacterized protein</fullName>
    </submittedName>
</protein>
<keyword evidence="3" id="KW-1185">Reference proteome</keyword>
<evidence type="ECO:0000256" key="1">
    <source>
        <dbReference type="SAM" id="MobiDB-lite"/>
    </source>
</evidence>
<evidence type="ECO:0000313" key="2">
    <source>
        <dbReference type="EMBL" id="KAF6269955.1"/>
    </source>
</evidence>
<dbReference type="Proteomes" id="UP000527355">
    <property type="component" value="Unassembled WGS sequence"/>
</dbReference>
<name>A0A7J7R1W9_MYOMY</name>
<organism evidence="2 3">
    <name type="scientific">Myotis myotis</name>
    <name type="common">Greater mouse-eared bat</name>
    <name type="synonym">Vespertilio myotis</name>
    <dbReference type="NCBI Taxonomy" id="51298"/>
    <lineage>
        <taxon>Eukaryota</taxon>
        <taxon>Metazoa</taxon>
        <taxon>Chordata</taxon>
        <taxon>Craniata</taxon>
        <taxon>Vertebrata</taxon>
        <taxon>Euteleostomi</taxon>
        <taxon>Mammalia</taxon>
        <taxon>Eutheria</taxon>
        <taxon>Laurasiatheria</taxon>
        <taxon>Chiroptera</taxon>
        <taxon>Yangochiroptera</taxon>
        <taxon>Vespertilionidae</taxon>
        <taxon>Myotis</taxon>
    </lineage>
</organism>
<gene>
    <name evidence="2" type="ORF">mMyoMyo1_011220</name>
</gene>
<dbReference type="AlphaFoldDB" id="A0A7J7R1W9"/>
<feature type="region of interest" description="Disordered" evidence="1">
    <location>
        <begin position="30"/>
        <end position="64"/>
    </location>
</feature>
<reference evidence="2 3" key="1">
    <citation type="journal article" date="2020" name="Nature">
        <title>Six reference-quality genomes reveal evolution of bat adaptations.</title>
        <authorList>
            <person name="Jebb D."/>
            <person name="Huang Z."/>
            <person name="Pippel M."/>
            <person name="Hughes G.M."/>
            <person name="Lavrichenko K."/>
            <person name="Devanna P."/>
            <person name="Winkler S."/>
            <person name="Jermiin L.S."/>
            <person name="Skirmuntt E.C."/>
            <person name="Katzourakis A."/>
            <person name="Burkitt-Gray L."/>
            <person name="Ray D.A."/>
            <person name="Sullivan K.A.M."/>
            <person name="Roscito J.G."/>
            <person name="Kirilenko B.M."/>
            <person name="Davalos L.M."/>
            <person name="Corthals A.P."/>
            <person name="Power M.L."/>
            <person name="Jones G."/>
            <person name="Ransome R.D."/>
            <person name="Dechmann D.K.N."/>
            <person name="Locatelli A.G."/>
            <person name="Puechmaille S.J."/>
            <person name="Fedrigo O."/>
            <person name="Jarvis E.D."/>
            <person name="Hiller M."/>
            <person name="Vernes S.C."/>
            <person name="Myers E.W."/>
            <person name="Teeling E.C."/>
        </authorList>
    </citation>
    <scope>NUCLEOTIDE SEQUENCE [LARGE SCALE GENOMIC DNA]</scope>
    <source>
        <strain evidence="2">MMyoMyo1</strain>
        <tissue evidence="2">Flight muscle</tissue>
    </source>
</reference>
<evidence type="ECO:0000313" key="3">
    <source>
        <dbReference type="Proteomes" id="UP000527355"/>
    </source>
</evidence>
<sequence length="120" mass="12919">MLKASSCGCELYWGTRGPAHEIPAWWGIPQPGLHPLQSGTPQGMSDCQFRPGRQPSRNPEPLAPNCSPAWLTPKCPPAGLPGRPPQLPPCQLGRSLTVQKEVGCPEDVQSPGLISILLFF</sequence>